<name>A0A6J6VAZ2_9ZZZZ</name>
<evidence type="ECO:0000256" key="4">
    <source>
        <dbReference type="ARBA" id="ARBA00022692"/>
    </source>
</evidence>
<keyword evidence="9 10" id="KW-0472">Membrane</keyword>
<dbReference type="Gene3D" id="2.30.42.10">
    <property type="match status" value="1"/>
</dbReference>
<protein>
    <submittedName>
        <fullName evidence="12">Unannotated protein</fullName>
    </submittedName>
</protein>
<dbReference type="AlphaFoldDB" id="A0A6J6VAZ2"/>
<reference evidence="12" key="1">
    <citation type="submission" date="2020-05" db="EMBL/GenBank/DDBJ databases">
        <authorList>
            <person name="Chiriac C."/>
            <person name="Salcher M."/>
            <person name="Ghai R."/>
            <person name="Kavagutti S V."/>
        </authorList>
    </citation>
    <scope>NUCLEOTIDE SEQUENCE</scope>
</reference>
<comment type="cofactor">
    <cofactor evidence="1">
        <name>Zn(2+)</name>
        <dbReference type="ChEBI" id="CHEBI:29105"/>
    </cofactor>
</comment>
<dbReference type="EMBL" id="CAEZZX010000003">
    <property type="protein sequence ID" value="CAB4768429.1"/>
    <property type="molecule type" value="Genomic_DNA"/>
</dbReference>
<dbReference type="InterPro" id="IPR041489">
    <property type="entry name" value="PDZ_6"/>
</dbReference>
<dbReference type="GO" id="GO:0006508">
    <property type="term" value="P:proteolysis"/>
    <property type="evidence" value="ECO:0007669"/>
    <property type="project" value="UniProtKB-KW"/>
</dbReference>
<dbReference type="GO" id="GO:0016020">
    <property type="term" value="C:membrane"/>
    <property type="evidence" value="ECO:0007669"/>
    <property type="project" value="UniProtKB-SubCell"/>
</dbReference>
<dbReference type="PANTHER" id="PTHR42837:SF2">
    <property type="entry name" value="MEMBRANE METALLOPROTEASE ARASP2, CHLOROPLASTIC-RELATED"/>
    <property type="match status" value="1"/>
</dbReference>
<dbReference type="InterPro" id="IPR004387">
    <property type="entry name" value="Pept_M50_Zn"/>
</dbReference>
<evidence type="ECO:0000256" key="8">
    <source>
        <dbReference type="ARBA" id="ARBA00023049"/>
    </source>
</evidence>
<evidence type="ECO:0000256" key="2">
    <source>
        <dbReference type="ARBA" id="ARBA00004141"/>
    </source>
</evidence>
<gene>
    <name evidence="12" type="ORF">UFOPK2938_00025</name>
</gene>
<feature type="transmembrane region" description="Helical" evidence="10">
    <location>
        <begin position="6"/>
        <end position="24"/>
    </location>
</feature>
<keyword evidence="8" id="KW-0482">Metalloprotease</keyword>
<evidence type="ECO:0000256" key="5">
    <source>
        <dbReference type="ARBA" id="ARBA00022801"/>
    </source>
</evidence>
<sequence>MDLSLNVLGWFIMLVGISLSIALHEVGHLVTAKKFGVKVTEYMVGFGPKLFSRQRGETEYGIKAIPLGGYIRMIGMLPPVNPDRPEVLRTTTTGRMGALVDDARQTAADEIGPDDADRVFYKLPVRQKLVVMLGGPTMNLIISAILFTIAFMALGLPTPSNVVGYVAPCIPTEASLRADKSLTNCPSSPSPAAESGLKVGDRIVSFNGVVTSNWEQVRTQIRTSDKSNVPFTVERDGKTVRLTTTLVQAPRPTVNDQGEITSIEPALYFGLAPTEELVKQSFIAVPQQMWDITKQATRAIVTLPVKMYELTQTVFGGQPRDPNGLVGVVGVGRISGEVVAAEGIDVQLKALQILGLLAGLNLFLFLFNLIPLLPLDGGYAIGAVWEGIKRGWARMRGKPDPGPVDVAKALPLAYGISIVLILMGVLLVWADLFKPITLGL</sequence>
<evidence type="ECO:0000313" key="12">
    <source>
        <dbReference type="EMBL" id="CAB4768429.1"/>
    </source>
</evidence>
<keyword evidence="7 10" id="KW-1133">Transmembrane helix</keyword>
<keyword evidence="3" id="KW-0645">Protease</keyword>
<keyword evidence="4 10" id="KW-0812">Transmembrane</keyword>
<dbReference type="InterPro" id="IPR036034">
    <property type="entry name" value="PDZ_sf"/>
</dbReference>
<keyword evidence="5" id="KW-0378">Hydrolase</keyword>
<evidence type="ECO:0000256" key="9">
    <source>
        <dbReference type="ARBA" id="ARBA00023136"/>
    </source>
</evidence>
<evidence type="ECO:0000256" key="1">
    <source>
        <dbReference type="ARBA" id="ARBA00001947"/>
    </source>
</evidence>
<dbReference type="PANTHER" id="PTHR42837">
    <property type="entry name" value="REGULATOR OF SIGMA-E PROTEASE RSEP"/>
    <property type="match status" value="1"/>
</dbReference>
<dbReference type="Pfam" id="PF02163">
    <property type="entry name" value="Peptidase_M50"/>
    <property type="match status" value="1"/>
</dbReference>
<accession>A0A6J6VAZ2</accession>
<feature type="transmembrane region" description="Helical" evidence="10">
    <location>
        <begin position="362"/>
        <end position="388"/>
    </location>
</feature>
<proteinExistence type="predicted"/>
<dbReference type="SMART" id="SM00228">
    <property type="entry name" value="PDZ"/>
    <property type="match status" value="1"/>
</dbReference>
<evidence type="ECO:0000256" key="7">
    <source>
        <dbReference type="ARBA" id="ARBA00022989"/>
    </source>
</evidence>
<dbReference type="CDD" id="cd06163">
    <property type="entry name" value="S2P-M50_PDZ_RseP-like"/>
    <property type="match status" value="1"/>
</dbReference>
<evidence type="ECO:0000256" key="3">
    <source>
        <dbReference type="ARBA" id="ARBA00022670"/>
    </source>
</evidence>
<dbReference type="InterPro" id="IPR001478">
    <property type="entry name" value="PDZ"/>
</dbReference>
<dbReference type="Pfam" id="PF17820">
    <property type="entry name" value="PDZ_6"/>
    <property type="match status" value="1"/>
</dbReference>
<feature type="domain" description="PDZ" evidence="11">
    <location>
        <begin position="170"/>
        <end position="237"/>
    </location>
</feature>
<feature type="transmembrane region" description="Helical" evidence="10">
    <location>
        <begin position="129"/>
        <end position="154"/>
    </location>
</feature>
<dbReference type="SUPFAM" id="SSF50156">
    <property type="entry name" value="PDZ domain-like"/>
    <property type="match status" value="1"/>
</dbReference>
<evidence type="ECO:0000256" key="10">
    <source>
        <dbReference type="SAM" id="Phobius"/>
    </source>
</evidence>
<evidence type="ECO:0000259" key="11">
    <source>
        <dbReference type="SMART" id="SM00228"/>
    </source>
</evidence>
<comment type="subcellular location">
    <subcellularLocation>
        <location evidence="2">Membrane</location>
        <topology evidence="2">Multi-pass membrane protein</topology>
    </subcellularLocation>
</comment>
<dbReference type="InterPro" id="IPR008915">
    <property type="entry name" value="Peptidase_M50"/>
</dbReference>
<organism evidence="12">
    <name type="scientific">freshwater metagenome</name>
    <dbReference type="NCBI Taxonomy" id="449393"/>
    <lineage>
        <taxon>unclassified sequences</taxon>
        <taxon>metagenomes</taxon>
        <taxon>ecological metagenomes</taxon>
    </lineage>
</organism>
<feature type="transmembrane region" description="Helical" evidence="10">
    <location>
        <begin position="409"/>
        <end position="430"/>
    </location>
</feature>
<evidence type="ECO:0000256" key="6">
    <source>
        <dbReference type="ARBA" id="ARBA00022833"/>
    </source>
</evidence>
<keyword evidence="6" id="KW-0862">Zinc</keyword>
<dbReference type="GO" id="GO:0004222">
    <property type="term" value="F:metalloendopeptidase activity"/>
    <property type="evidence" value="ECO:0007669"/>
    <property type="project" value="InterPro"/>
</dbReference>